<keyword evidence="9" id="KW-1185">Reference proteome</keyword>
<keyword evidence="3 4" id="KW-0408">Iron</keyword>
<evidence type="ECO:0000256" key="2">
    <source>
        <dbReference type="ARBA" id="ARBA00022723"/>
    </source>
</evidence>
<keyword evidence="6" id="KW-0732">Signal</keyword>
<dbReference type="EMBL" id="BAAAEW010000042">
    <property type="protein sequence ID" value="GAA0765925.1"/>
    <property type="molecule type" value="Genomic_DNA"/>
</dbReference>
<evidence type="ECO:0000256" key="1">
    <source>
        <dbReference type="ARBA" id="ARBA00022617"/>
    </source>
</evidence>
<name>A0ABP3VUG8_9BURK</name>
<evidence type="ECO:0000256" key="5">
    <source>
        <dbReference type="SAM" id="MobiDB-lite"/>
    </source>
</evidence>
<feature type="signal peptide" evidence="6">
    <location>
        <begin position="1"/>
        <end position="25"/>
    </location>
</feature>
<accession>A0ABP3VUG8</accession>
<dbReference type="InterPro" id="IPR036909">
    <property type="entry name" value="Cyt_c-like_dom_sf"/>
</dbReference>
<keyword evidence="2 4" id="KW-0479">Metal-binding</keyword>
<organism evidence="8 9">
    <name type="scientific">Ideonella azotifigens</name>
    <dbReference type="NCBI Taxonomy" id="513160"/>
    <lineage>
        <taxon>Bacteria</taxon>
        <taxon>Pseudomonadati</taxon>
        <taxon>Pseudomonadota</taxon>
        <taxon>Betaproteobacteria</taxon>
        <taxon>Burkholderiales</taxon>
        <taxon>Sphaerotilaceae</taxon>
        <taxon>Ideonella</taxon>
    </lineage>
</organism>
<gene>
    <name evidence="8" type="ORF">GCM10009107_53520</name>
</gene>
<evidence type="ECO:0000256" key="6">
    <source>
        <dbReference type="SAM" id="SignalP"/>
    </source>
</evidence>
<dbReference type="SUPFAM" id="SSF46626">
    <property type="entry name" value="Cytochrome c"/>
    <property type="match status" value="1"/>
</dbReference>
<evidence type="ECO:0000259" key="7">
    <source>
        <dbReference type="PROSITE" id="PS51007"/>
    </source>
</evidence>
<feature type="region of interest" description="Disordered" evidence="5">
    <location>
        <begin position="687"/>
        <end position="708"/>
    </location>
</feature>
<dbReference type="SUPFAM" id="SSF63829">
    <property type="entry name" value="Calcium-dependent phosphotriesterase"/>
    <property type="match status" value="1"/>
</dbReference>
<dbReference type="RefSeq" id="WP_231010937.1">
    <property type="nucleotide sequence ID" value="NZ_BAAAEW010000042.1"/>
</dbReference>
<protein>
    <recommendedName>
        <fullName evidence="7">Cytochrome c domain-containing protein</fullName>
    </recommendedName>
</protein>
<evidence type="ECO:0000256" key="4">
    <source>
        <dbReference type="PROSITE-ProRule" id="PRU00433"/>
    </source>
</evidence>
<comment type="caution">
    <text evidence="8">The sequence shown here is derived from an EMBL/GenBank/DDBJ whole genome shotgun (WGS) entry which is preliminary data.</text>
</comment>
<reference evidence="9" key="1">
    <citation type="journal article" date="2019" name="Int. J. Syst. Evol. Microbiol.">
        <title>The Global Catalogue of Microorganisms (GCM) 10K type strain sequencing project: providing services to taxonomists for standard genome sequencing and annotation.</title>
        <authorList>
            <consortium name="The Broad Institute Genomics Platform"/>
            <consortium name="The Broad Institute Genome Sequencing Center for Infectious Disease"/>
            <person name="Wu L."/>
            <person name="Ma J."/>
        </authorList>
    </citation>
    <scope>NUCLEOTIDE SEQUENCE [LARGE SCALE GENOMIC DNA]</scope>
    <source>
        <strain evidence="9">JCM 15503</strain>
    </source>
</reference>
<dbReference type="InterPro" id="IPR009056">
    <property type="entry name" value="Cyt_c-like_dom"/>
</dbReference>
<sequence length="708" mass="72730">MGSMLRVAKGLLGLAAVLAAPGVLGESPAAQPPTWALQARVVATGLPGGFGLRQVGRFHSGGPIPSNPEFLLQTQAGHVLDPERLLVAVAGNLGAAPGNAAHATGSVLSIDPRAAREGAPLQVPPELARHPPSPGSPVQLYSAQSEAFLNRRHNDGARTARFGAVSGPRYLSVNNAFGRPWVANAPFGLGGPGSESVVDPDGTPLANAPSETAGGVFVGDQSGRASVPKAVRSGWWASLWNRRDSGQLTPGAIERGALGTALLGASPDGSGFAVFAVVTGNGAVVQVHVQDGVDGLAPPGTVDVGGVDPGVIGMAFKWMPSRALYLADARRNRIAVLQLADDGRQFTTRRVEQLNSPWLRQPVDLAAALPEIANPRFASHTTLAGGSDLYVLNRGDGSLLRLRQDGQAVARALVDWPGVGRIGADSLRALAVSADAQRIWLMAQPPGSATATVLEVNAFDAAGQFANMTASVTGTVPAMAQASGTSATMAHGASLFATRFSPREGLGPLFNAPSCVACHPGGGASAEEAHFARRLARMDPVTGRLMPQAGQLSTVAPRRSVRELGVLGAPSADMPREANVVSLRVPLALQAASRLDEIPDAVIAAQAVSKGDGIKGRVQRVTTASGEQRVGRYGWKADVATLEDMVAEAMGNEMGITSALALHPVAQPKDDGAMVRSLAAYLRTLGPPKPTPGAALAAVKPGATEQAR</sequence>
<feature type="domain" description="Cytochrome c" evidence="7">
    <location>
        <begin position="487"/>
        <end position="686"/>
    </location>
</feature>
<evidence type="ECO:0000313" key="8">
    <source>
        <dbReference type="EMBL" id="GAA0765925.1"/>
    </source>
</evidence>
<proteinExistence type="predicted"/>
<keyword evidence="1 4" id="KW-0349">Heme</keyword>
<dbReference type="Proteomes" id="UP001500279">
    <property type="component" value="Unassembled WGS sequence"/>
</dbReference>
<dbReference type="PROSITE" id="PS51007">
    <property type="entry name" value="CYTC"/>
    <property type="match status" value="1"/>
</dbReference>
<feature type="chain" id="PRO_5045667299" description="Cytochrome c domain-containing protein" evidence="6">
    <location>
        <begin position="26"/>
        <end position="708"/>
    </location>
</feature>
<evidence type="ECO:0000256" key="3">
    <source>
        <dbReference type="ARBA" id="ARBA00023004"/>
    </source>
</evidence>
<evidence type="ECO:0000313" key="9">
    <source>
        <dbReference type="Proteomes" id="UP001500279"/>
    </source>
</evidence>